<keyword evidence="2" id="KW-0812">Transmembrane</keyword>
<feature type="signal peptide" evidence="3">
    <location>
        <begin position="1"/>
        <end position="16"/>
    </location>
</feature>
<evidence type="ECO:0000313" key="4">
    <source>
        <dbReference type="EMBL" id="KAJ5145464.1"/>
    </source>
</evidence>
<sequence length="443" mass="48211">MLLIPFLGICLGMTLWSQWLPIPGVTVPEMSFRERLSGAVQLTLGSWIVYDTVDTLMSQRPHSGDTAVVSAVVNAVVSAVVNAVVSVVDGHGYANTTDFLVISPVTDVMVPLTRADTMPSWFPTGVKVPIPGLAWCSVGVTTSLPEEVVDIHPLKSGPGQGLFVPLLCVVVWCFVQGPMALIAYTRRFVSFVVRTLAERILGDLEGQPQIARVQLVAEEDSTLYDKLDFLIAGLMDLQDETLAWVLAVDSRPDSVSHVSVLSHAGGIWVHRIRSEGEQARDRKSARDTTTNGTGSGCQLPGNPPGMDAFKQDDASASAEVLNAKGADIEGDGSPQKRKRKNRPSQAKRRRFKRRLLEASEKELEQALFRSRYTSRGVPLSALAPVFVPTHLAEQERQSGPLSSAPVSMQIGIDPPDDCGTGAHDNGVPPQRSFRRRRHRKRKA</sequence>
<evidence type="ECO:0000313" key="5">
    <source>
        <dbReference type="Proteomes" id="UP001149079"/>
    </source>
</evidence>
<accession>A0A9W9L9I6</accession>
<feature type="compositionally biased region" description="Basic residues" evidence="1">
    <location>
        <begin position="432"/>
        <end position="443"/>
    </location>
</feature>
<reference evidence="4" key="2">
    <citation type="journal article" date="2023" name="IMA Fungus">
        <title>Comparative genomic study of the Penicillium genus elucidates a diverse pangenome and 15 lateral gene transfer events.</title>
        <authorList>
            <person name="Petersen C."/>
            <person name="Sorensen T."/>
            <person name="Nielsen M.R."/>
            <person name="Sondergaard T.E."/>
            <person name="Sorensen J.L."/>
            <person name="Fitzpatrick D.A."/>
            <person name="Frisvad J.C."/>
            <person name="Nielsen K.L."/>
        </authorList>
    </citation>
    <scope>NUCLEOTIDE SEQUENCE</scope>
    <source>
        <strain evidence="4">IBT 22155</strain>
    </source>
</reference>
<evidence type="ECO:0000256" key="1">
    <source>
        <dbReference type="SAM" id="MobiDB-lite"/>
    </source>
</evidence>
<evidence type="ECO:0000256" key="2">
    <source>
        <dbReference type="SAM" id="Phobius"/>
    </source>
</evidence>
<comment type="caution">
    <text evidence="4">The sequence shown here is derived from an EMBL/GenBank/DDBJ whole genome shotgun (WGS) entry which is preliminary data.</text>
</comment>
<evidence type="ECO:0000256" key="3">
    <source>
        <dbReference type="SAM" id="SignalP"/>
    </source>
</evidence>
<organism evidence="4 5">
    <name type="scientific">Penicillium bovifimosum</name>
    <dbReference type="NCBI Taxonomy" id="126998"/>
    <lineage>
        <taxon>Eukaryota</taxon>
        <taxon>Fungi</taxon>
        <taxon>Dikarya</taxon>
        <taxon>Ascomycota</taxon>
        <taxon>Pezizomycotina</taxon>
        <taxon>Eurotiomycetes</taxon>
        <taxon>Eurotiomycetidae</taxon>
        <taxon>Eurotiales</taxon>
        <taxon>Aspergillaceae</taxon>
        <taxon>Penicillium</taxon>
    </lineage>
</organism>
<keyword evidence="3" id="KW-0732">Signal</keyword>
<protein>
    <submittedName>
        <fullName evidence="4">Uncharacterized protein</fullName>
    </submittedName>
</protein>
<feature type="region of interest" description="Disordered" evidence="1">
    <location>
        <begin position="393"/>
        <end position="443"/>
    </location>
</feature>
<feature type="region of interest" description="Disordered" evidence="1">
    <location>
        <begin position="275"/>
        <end position="350"/>
    </location>
</feature>
<feature type="compositionally biased region" description="Basic residues" evidence="1">
    <location>
        <begin position="335"/>
        <end position="350"/>
    </location>
</feature>
<keyword evidence="2" id="KW-0472">Membrane</keyword>
<dbReference type="OrthoDB" id="4458647at2759"/>
<keyword evidence="2" id="KW-1133">Transmembrane helix</keyword>
<dbReference type="Proteomes" id="UP001149079">
    <property type="component" value="Unassembled WGS sequence"/>
</dbReference>
<dbReference type="EMBL" id="JAPQKL010000001">
    <property type="protein sequence ID" value="KAJ5145464.1"/>
    <property type="molecule type" value="Genomic_DNA"/>
</dbReference>
<feature type="compositionally biased region" description="Polar residues" evidence="1">
    <location>
        <begin position="397"/>
        <end position="406"/>
    </location>
</feature>
<name>A0A9W9L9I6_9EURO</name>
<feature type="transmembrane region" description="Helical" evidence="2">
    <location>
        <begin position="162"/>
        <end position="184"/>
    </location>
</feature>
<proteinExistence type="predicted"/>
<dbReference type="GeneID" id="81399942"/>
<gene>
    <name evidence="4" type="ORF">N7515_000028</name>
</gene>
<feature type="compositionally biased region" description="Basic and acidic residues" evidence="1">
    <location>
        <begin position="275"/>
        <end position="286"/>
    </location>
</feature>
<reference evidence="4" key="1">
    <citation type="submission" date="2022-11" db="EMBL/GenBank/DDBJ databases">
        <authorList>
            <person name="Petersen C."/>
        </authorList>
    </citation>
    <scope>NUCLEOTIDE SEQUENCE</scope>
    <source>
        <strain evidence="4">IBT 22155</strain>
    </source>
</reference>
<dbReference type="AlphaFoldDB" id="A0A9W9L9I6"/>
<dbReference type="RefSeq" id="XP_056525938.1">
    <property type="nucleotide sequence ID" value="XM_056660772.1"/>
</dbReference>
<feature type="chain" id="PRO_5040736768" evidence="3">
    <location>
        <begin position="17"/>
        <end position="443"/>
    </location>
</feature>
<keyword evidence="5" id="KW-1185">Reference proteome</keyword>